<dbReference type="AlphaFoldDB" id="A0A9D2AYZ5"/>
<sequence>MSYKVVVTSLITLALLASSCSENEGSKISGEKTFYRDLPAFFKQEVQRLKTQEPNIQKTVEKDKEQETKEVQIKDWNTELSSFLNIDLNKVNYQNQLQVDSTDSVIIYTAINPDIDIQKVEITLDPQGEIYAIDIYKISDNTLYKSTETLHYNKEEGYRIEKEQDIRFLGKNNYKITGSF</sequence>
<dbReference type="Proteomes" id="UP000824156">
    <property type="component" value="Unassembled WGS sequence"/>
</dbReference>
<reference evidence="1" key="1">
    <citation type="journal article" date="2021" name="PeerJ">
        <title>Extensive microbial diversity within the chicken gut microbiome revealed by metagenomics and culture.</title>
        <authorList>
            <person name="Gilroy R."/>
            <person name="Ravi A."/>
            <person name="Getino M."/>
            <person name="Pursley I."/>
            <person name="Horton D.L."/>
            <person name="Alikhan N.F."/>
            <person name="Baker D."/>
            <person name="Gharbi K."/>
            <person name="Hall N."/>
            <person name="Watson M."/>
            <person name="Adriaenssens E.M."/>
            <person name="Foster-Nyarko E."/>
            <person name="Jarju S."/>
            <person name="Secka A."/>
            <person name="Antonio M."/>
            <person name="Oren A."/>
            <person name="Chaudhuri R.R."/>
            <person name="La Ragione R."/>
            <person name="Hildebrand F."/>
            <person name="Pallen M.J."/>
        </authorList>
    </citation>
    <scope>NUCLEOTIDE SEQUENCE</scope>
    <source>
        <strain evidence="1">1719</strain>
    </source>
</reference>
<dbReference type="PROSITE" id="PS51257">
    <property type="entry name" value="PROKAR_LIPOPROTEIN"/>
    <property type="match status" value="1"/>
</dbReference>
<gene>
    <name evidence="1" type="ORF">H9853_08315</name>
</gene>
<accession>A0A9D2AYZ5</accession>
<proteinExistence type="predicted"/>
<comment type="caution">
    <text evidence="1">The sequence shown here is derived from an EMBL/GenBank/DDBJ whole genome shotgun (WGS) entry which is preliminary data.</text>
</comment>
<evidence type="ECO:0008006" key="3">
    <source>
        <dbReference type="Google" id="ProtNLM"/>
    </source>
</evidence>
<evidence type="ECO:0000313" key="2">
    <source>
        <dbReference type="Proteomes" id="UP000824156"/>
    </source>
</evidence>
<reference evidence="1" key="2">
    <citation type="submission" date="2021-04" db="EMBL/GenBank/DDBJ databases">
        <authorList>
            <person name="Gilroy R."/>
        </authorList>
    </citation>
    <scope>NUCLEOTIDE SEQUENCE</scope>
    <source>
        <strain evidence="1">1719</strain>
    </source>
</reference>
<evidence type="ECO:0000313" key="1">
    <source>
        <dbReference type="EMBL" id="HIX55015.1"/>
    </source>
</evidence>
<organism evidence="1 2">
    <name type="scientific">Candidatus Sphingobacterium stercoripullorum</name>
    <dbReference type="NCBI Taxonomy" id="2838759"/>
    <lineage>
        <taxon>Bacteria</taxon>
        <taxon>Pseudomonadati</taxon>
        <taxon>Bacteroidota</taxon>
        <taxon>Sphingobacteriia</taxon>
        <taxon>Sphingobacteriales</taxon>
        <taxon>Sphingobacteriaceae</taxon>
        <taxon>Sphingobacterium</taxon>
    </lineage>
</organism>
<protein>
    <recommendedName>
        <fullName evidence="3">Lipoprotein</fullName>
    </recommendedName>
</protein>
<dbReference type="EMBL" id="DXEZ01000225">
    <property type="protein sequence ID" value="HIX55015.1"/>
    <property type="molecule type" value="Genomic_DNA"/>
</dbReference>
<name>A0A9D2AYZ5_9SPHI</name>